<dbReference type="InterPro" id="IPR054567">
    <property type="entry name" value="NNH7"/>
</dbReference>
<proteinExistence type="predicted"/>
<keyword evidence="3" id="KW-1185">Reference proteome</keyword>
<dbReference type="Proteomes" id="UP000612899">
    <property type="component" value="Unassembled WGS sequence"/>
</dbReference>
<dbReference type="InterPro" id="IPR003593">
    <property type="entry name" value="AAA+_ATPase"/>
</dbReference>
<dbReference type="GO" id="GO:0005524">
    <property type="term" value="F:ATP binding"/>
    <property type="evidence" value="ECO:0007669"/>
    <property type="project" value="InterPro"/>
</dbReference>
<dbReference type="Pfam" id="PF00004">
    <property type="entry name" value="AAA"/>
    <property type="match status" value="1"/>
</dbReference>
<evidence type="ECO:0000313" key="2">
    <source>
        <dbReference type="EMBL" id="GIH07592.1"/>
    </source>
</evidence>
<dbReference type="GO" id="GO:0016887">
    <property type="term" value="F:ATP hydrolysis activity"/>
    <property type="evidence" value="ECO:0007669"/>
    <property type="project" value="InterPro"/>
</dbReference>
<evidence type="ECO:0000259" key="1">
    <source>
        <dbReference type="SMART" id="SM00382"/>
    </source>
</evidence>
<evidence type="ECO:0000313" key="3">
    <source>
        <dbReference type="Proteomes" id="UP000612899"/>
    </source>
</evidence>
<sequence>MAKDIGTGTKITFAGIRELASKDRWDREWIDHLDRFLGISLLVAGVVTGPIGKIALDLLQPKAELINIVRAAARRFVAGKPNDFLGRHRRLAAAHSLLEFSAFFEAVEIEVPQLATEVALTDDERHRLVKRSLSNESYDSVASFALAHPATNPADKRDWRTLHYRAMMIRYLDFIRGLAAWELKSTAERAAITENLNRVPYVAAELFEAQYLELLIEVPAFAKWAEVYEFTRLRSLTAGLSAKTIERLNELAESAESVDVGLNNLRTLIESGGVAQNRSPQARKVAQGLARAYEARIAEPVIVDNFRDDELTVTYPRRREIYLPQAFQTLLYTDLAQRLELEATWERLAVHEDLGHFIVAYLESAFSTETPLLVLGHPGSGKSLLSEVLAATLGEQFHPVRIELRNADAEAEFQDQIEHEIRRVTGHDVNWASYAEELADSPPVIILDGFDELLQASGKTYSNYLNRVQGFQRREAVQGRPVRVMVTSRLTLIDKAAIPAGATILRLLDFDRSRQEKWAAIWNEANLGYFRARDLEPFALPQEPRITQLAAQPLLLLMLAVYDSAGNGLRDGHLDRTSLYYSLLTRFITRERAKGDGAETFAALTAEQRSQQIEQDLERLGVAAIGMFNRRALHIHRDQLNRDIAHFHATQHIEVGHGHPLTQADLLLGSFFFIHESKSWSGSGQESSPTAFEFLHNTFGEFLSADFLLRRVLSQTSVVRKLLGDKQFELLLAKHLAEPPADWYSCTSTPACTRARSYCR</sequence>
<accession>A0A8J3QCN1</accession>
<dbReference type="Gene3D" id="3.40.50.300">
    <property type="entry name" value="P-loop containing nucleotide triphosphate hydrolases"/>
    <property type="match status" value="1"/>
</dbReference>
<dbReference type="AlphaFoldDB" id="A0A8J3QCN1"/>
<dbReference type="SMART" id="SM00382">
    <property type="entry name" value="AAA"/>
    <property type="match status" value="1"/>
</dbReference>
<dbReference type="RefSeq" id="WP_203911377.1">
    <property type="nucleotide sequence ID" value="NZ_BONY01000038.1"/>
</dbReference>
<comment type="caution">
    <text evidence="2">The sequence shown here is derived from an EMBL/GenBank/DDBJ whole genome shotgun (WGS) entry which is preliminary data.</text>
</comment>
<protein>
    <recommendedName>
        <fullName evidence="1">AAA+ ATPase domain-containing protein</fullName>
    </recommendedName>
</protein>
<reference evidence="2" key="1">
    <citation type="submission" date="2021-01" db="EMBL/GenBank/DDBJ databases">
        <title>Whole genome shotgun sequence of Rhizocola hellebori NBRC 109834.</title>
        <authorList>
            <person name="Komaki H."/>
            <person name="Tamura T."/>
        </authorList>
    </citation>
    <scope>NUCLEOTIDE SEQUENCE</scope>
    <source>
        <strain evidence="2">NBRC 109834</strain>
    </source>
</reference>
<dbReference type="EMBL" id="BONY01000038">
    <property type="protein sequence ID" value="GIH07592.1"/>
    <property type="molecule type" value="Genomic_DNA"/>
</dbReference>
<dbReference type="SUPFAM" id="SSF52540">
    <property type="entry name" value="P-loop containing nucleoside triphosphate hydrolases"/>
    <property type="match status" value="1"/>
</dbReference>
<dbReference type="InterPro" id="IPR003959">
    <property type="entry name" value="ATPase_AAA_core"/>
</dbReference>
<name>A0A8J3QCN1_9ACTN</name>
<dbReference type="Pfam" id="PF22738">
    <property type="entry name" value="NNH7"/>
    <property type="match status" value="1"/>
</dbReference>
<dbReference type="InterPro" id="IPR027417">
    <property type="entry name" value="P-loop_NTPase"/>
</dbReference>
<feature type="domain" description="AAA+ ATPase" evidence="1">
    <location>
        <begin position="368"/>
        <end position="511"/>
    </location>
</feature>
<gene>
    <name evidence="2" type="ORF">Rhe02_56590</name>
</gene>
<organism evidence="2 3">
    <name type="scientific">Rhizocola hellebori</name>
    <dbReference type="NCBI Taxonomy" id="1392758"/>
    <lineage>
        <taxon>Bacteria</taxon>
        <taxon>Bacillati</taxon>
        <taxon>Actinomycetota</taxon>
        <taxon>Actinomycetes</taxon>
        <taxon>Micromonosporales</taxon>
        <taxon>Micromonosporaceae</taxon>
        <taxon>Rhizocola</taxon>
    </lineage>
</organism>